<dbReference type="InterPro" id="IPR013517">
    <property type="entry name" value="FG-GAP"/>
</dbReference>
<dbReference type="Pfam" id="PF07593">
    <property type="entry name" value="UnbV_ASPIC"/>
    <property type="match status" value="1"/>
</dbReference>
<protein>
    <recommendedName>
        <fullName evidence="3">ASPIC/UnbV domain-containing protein</fullName>
    </recommendedName>
</protein>
<evidence type="ECO:0000259" key="3">
    <source>
        <dbReference type="Pfam" id="PF07593"/>
    </source>
</evidence>
<dbReference type="Proteomes" id="UP000016505">
    <property type="component" value="Chromosome I"/>
</dbReference>
<dbReference type="EMBL" id="CP011025">
    <property type="protein sequence ID" value="ATC86672.1"/>
    <property type="molecule type" value="Genomic_DNA"/>
</dbReference>
<feature type="signal peptide" evidence="2">
    <location>
        <begin position="1"/>
        <end position="20"/>
    </location>
</feature>
<feature type="chain" id="PRO_5012177205" description="ASPIC/UnbV domain-containing protein" evidence="2">
    <location>
        <begin position="21"/>
        <end position="651"/>
    </location>
</feature>
<sequence length="651" mass="71942">MIKNKKSILSLLIISAISLAGCSQTTQTPSSQTSNNVVFSDVSEQAGLITQKNWKYGGPTIADINSDGHYDLLLTNHDTTPIRLFMANGDGTYTLQNDIFPRADLHGMSAGDYDNDGDLDVLIALGGGNGTTPQPQRLLKNNNGKFEDKTVEAGLSKMGARGRSVRWVDVDADGDLDFIQVNAEKLIHENSPRNIIFENLGNGKFTYHPSATFENIKAERVLLTDYNNDDILDIFAFDGYNDLTIYQGNNDFTFANVTKDLLGANSEAYKGTLAVAQADIDNDGDMDYYLARGKLSYAIANNSLSFNKGSKRLDLRDEGNKSHDGITLITDNTNSGSLILSDFYHFPRAKLLSQMDVYIGEKKELINTPNKNTTISQKRARGFPTKLDKTGWYIGYLGNNKWRVEWVLTDNLAWDVRASFKNVKGYQSDWQPQNLALPDVLLRNDNGKLVDISSKLSALTNSNNWGVVPGDFNNDTKIDFMVYRFGELKERVADVLLINQGDYNFKATITHNADTERGLDSHGDMGAAFDFNLDGKLDLLSGDEDNGQWHLYKNTTELSHAHFTLIRVGYSKSGVDPYGAKVQIKTATANQYQVIGSQSATHSQSLLNIVHFGLAQADSISSVIVTWRDGSSELLNKQPADQLISIGNLNN</sequence>
<evidence type="ECO:0000313" key="5">
    <source>
        <dbReference type="Proteomes" id="UP000016505"/>
    </source>
</evidence>
<dbReference type="InterPro" id="IPR011519">
    <property type="entry name" value="UnbV_ASPIC"/>
</dbReference>
<dbReference type="PROSITE" id="PS51257">
    <property type="entry name" value="PROKAR_LIPOPROTEIN"/>
    <property type="match status" value="1"/>
</dbReference>
<gene>
    <name evidence="4" type="ORF">PARC_a2149</name>
</gene>
<accession>A0A290S3Q1</accession>
<dbReference type="RefSeq" id="WP_010552867.1">
    <property type="nucleotide sequence ID" value="NZ_CP011025.1"/>
</dbReference>
<dbReference type="OrthoDB" id="100785at2"/>
<dbReference type="PANTHER" id="PTHR46580">
    <property type="entry name" value="SENSOR KINASE-RELATED"/>
    <property type="match status" value="1"/>
</dbReference>
<dbReference type="Pfam" id="PF13517">
    <property type="entry name" value="FG-GAP_3"/>
    <property type="match status" value="2"/>
</dbReference>
<dbReference type="KEGG" id="part:PARC_a2149"/>
<organism evidence="4 5">
    <name type="scientific">Pseudoalteromonas arctica A 37-1-2</name>
    <dbReference type="NCBI Taxonomy" id="1117313"/>
    <lineage>
        <taxon>Bacteria</taxon>
        <taxon>Pseudomonadati</taxon>
        <taxon>Pseudomonadota</taxon>
        <taxon>Gammaproteobacteria</taxon>
        <taxon>Alteromonadales</taxon>
        <taxon>Pseudoalteromonadaceae</taxon>
        <taxon>Pseudoalteromonas</taxon>
    </lineage>
</organism>
<proteinExistence type="predicted"/>
<dbReference type="SUPFAM" id="SSF69318">
    <property type="entry name" value="Integrin alpha N-terminal domain"/>
    <property type="match status" value="2"/>
</dbReference>
<evidence type="ECO:0000256" key="1">
    <source>
        <dbReference type="ARBA" id="ARBA00022729"/>
    </source>
</evidence>
<evidence type="ECO:0000313" key="4">
    <source>
        <dbReference type="EMBL" id="ATC86672.1"/>
    </source>
</evidence>
<name>A0A290S3Q1_9GAMM</name>
<dbReference type="InterPro" id="IPR028994">
    <property type="entry name" value="Integrin_alpha_N"/>
</dbReference>
<dbReference type="PANTHER" id="PTHR46580:SF4">
    <property type="entry name" value="ATP_GTP-BINDING PROTEIN"/>
    <property type="match status" value="1"/>
</dbReference>
<feature type="domain" description="ASPIC/UnbV" evidence="3">
    <location>
        <begin position="578"/>
        <end position="644"/>
    </location>
</feature>
<evidence type="ECO:0000256" key="2">
    <source>
        <dbReference type="SAM" id="SignalP"/>
    </source>
</evidence>
<dbReference type="AlphaFoldDB" id="A0A290S3Q1"/>
<reference evidence="4 5" key="1">
    <citation type="journal article" date="2012" name="J. Bacteriol.">
        <title>Genome sequences of type strains of seven species of the marine bacterium Pseudoalteromonas.</title>
        <authorList>
            <person name="Xie B.B."/>
            <person name="Shu Y.L."/>
            <person name="Qin Q.L."/>
            <person name="Rong J.C."/>
            <person name="Zhang X.Y."/>
            <person name="Chen X.L."/>
            <person name="Shi M."/>
            <person name="He H.L."/>
            <person name="Zhou B.C."/>
            <person name="Zhang Y.Z."/>
        </authorList>
    </citation>
    <scope>NUCLEOTIDE SEQUENCE [LARGE SCALE GENOMIC DNA]</scope>
    <source>
        <strain evidence="4 5">A 37-1-2</strain>
    </source>
</reference>
<keyword evidence="1 2" id="KW-0732">Signal</keyword>